<reference evidence="19 20" key="2">
    <citation type="submission" date="2008-10" db="EMBL/GenBank/DDBJ databases">
        <title>Clerodendrum golden mosaic China virus is a distinct bipartite begomovirus.</title>
        <authorList>
            <person name="Yang C.X."/>
        </authorList>
    </citation>
    <scope>NUCLEOTIDE SEQUENCE [LARGE SCALE GENOMIC DNA]</scope>
    <source>
        <strain evidence="19">Fz7</strain>
    </source>
</reference>
<dbReference type="Proteomes" id="UP000203619">
    <property type="component" value="Genome"/>
</dbReference>
<evidence type="ECO:0000256" key="8">
    <source>
        <dbReference type="ARBA" id="ARBA00022581"/>
    </source>
</evidence>
<dbReference type="Pfam" id="PF01440">
    <property type="entry name" value="Gemini_AL2"/>
    <property type="match status" value="1"/>
</dbReference>
<dbReference type="GO" id="GO:0003677">
    <property type="term" value="F:DNA binding"/>
    <property type="evidence" value="ECO:0007669"/>
    <property type="project" value="UniProtKB-KW"/>
</dbReference>
<dbReference type="OrthoDB" id="11041at10239"/>
<evidence type="ECO:0000256" key="9">
    <source>
        <dbReference type="ARBA" id="ARBA00022632"/>
    </source>
</evidence>
<keyword evidence="6" id="KW-0597">Phosphoprotein</keyword>
<evidence type="ECO:0000256" key="1">
    <source>
        <dbReference type="ARBA" id="ARBA00004147"/>
    </source>
</evidence>
<comment type="subunit">
    <text evidence="17">Monomer. Homodimer. Homooligomer. Self-interaction correlates with nuclear localization and efficient activation of transcription.</text>
</comment>
<evidence type="ECO:0000256" key="5">
    <source>
        <dbReference type="ARBA" id="ARBA00022463"/>
    </source>
</evidence>
<evidence type="ECO:0000256" key="14">
    <source>
        <dbReference type="ARBA" id="ARBA00023159"/>
    </source>
</evidence>
<keyword evidence="7 17" id="KW-1048">Host nucleus</keyword>
<evidence type="ECO:0000256" key="6">
    <source>
        <dbReference type="ARBA" id="ARBA00022553"/>
    </source>
</evidence>
<accession>B6DP79</accession>
<sequence>MQNSSPSQSHSSQVPIKVQHKISKRRPTRRRRVDLDCGCSYYLSIDCHNHGFTHRGNHHCNSGGERRFYLGGTKSPIFQNNGTRLEAVQHEPRHYHRPDTIQPQPEESTGTSQMFPLLSNLDTFDSADWEIFKGL</sequence>
<gene>
    <name evidence="19" type="primary">AC2</name>
</gene>
<keyword evidence="10 17" id="KW-0479">Metal-binding</keyword>
<evidence type="ECO:0000256" key="10">
    <source>
        <dbReference type="ARBA" id="ARBA00022723"/>
    </source>
</evidence>
<evidence type="ECO:0000256" key="12">
    <source>
        <dbReference type="ARBA" id="ARBA00022833"/>
    </source>
</evidence>
<evidence type="ECO:0000256" key="3">
    <source>
        <dbReference type="ARBA" id="ARBA00007672"/>
    </source>
</evidence>
<evidence type="ECO:0000256" key="11">
    <source>
        <dbReference type="ARBA" id="ARBA00022771"/>
    </source>
</evidence>
<dbReference type="RefSeq" id="YP_002268197.1">
    <property type="nucleotide sequence ID" value="NC_011346.1"/>
</dbReference>
<evidence type="ECO:0000256" key="2">
    <source>
        <dbReference type="ARBA" id="ARBA00004192"/>
    </source>
</evidence>
<keyword evidence="13 17" id="KW-0238">DNA-binding</keyword>
<keyword evidence="20" id="KW-1185">Reference proteome</keyword>
<evidence type="ECO:0000313" key="19">
    <source>
        <dbReference type="EMBL" id="ACI24163.1"/>
    </source>
</evidence>
<keyword evidence="16" id="KW-0899">Viral immunoevasion</keyword>
<organism evidence="19 20">
    <name type="scientific">Clerodendrum golden mosaic China virus</name>
    <dbReference type="NCBI Taxonomy" id="559878"/>
    <lineage>
        <taxon>Viruses</taxon>
        <taxon>Monodnaviria</taxon>
        <taxon>Shotokuvirae</taxon>
        <taxon>Cressdnaviricota</taxon>
        <taxon>Repensiviricetes</taxon>
        <taxon>Geplafuvirales</taxon>
        <taxon>Geminiviridae</taxon>
        <taxon>Begomovirus</taxon>
        <taxon>Begomovirus clerodendrumchinaense</taxon>
    </lineage>
</organism>
<dbReference type="GO" id="GO:0042025">
    <property type="term" value="C:host cell nucleus"/>
    <property type="evidence" value="ECO:0007669"/>
    <property type="project" value="UniProtKB-SubCell"/>
</dbReference>
<dbReference type="GO" id="GO:0030430">
    <property type="term" value="C:host cell cytoplasm"/>
    <property type="evidence" value="ECO:0007669"/>
    <property type="project" value="UniProtKB-SubCell"/>
</dbReference>
<evidence type="ECO:0000256" key="15">
    <source>
        <dbReference type="ARBA" id="ARBA00023200"/>
    </source>
</evidence>
<dbReference type="GO" id="GO:0008270">
    <property type="term" value="F:zinc ion binding"/>
    <property type="evidence" value="ECO:0007669"/>
    <property type="project" value="UniProtKB-KW"/>
</dbReference>
<comment type="domain">
    <text evidence="17">The zinc finger and the transactivation region are involved in PTGS suppression.</text>
</comment>
<evidence type="ECO:0000256" key="7">
    <source>
        <dbReference type="ARBA" id="ARBA00022562"/>
    </source>
</evidence>
<name>B6DP79_9GEMI</name>
<feature type="compositionally biased region" description="Low complexity" evidence="18">
    <location>
        <begin position="1"/>
        <end position="13"/>
    </location>
</feature>
<dbReference type="GO" id="GO:0019028">
    <property type="term" value="C:viral capsid"/>
    <property type="evidence" value="ECO:0007669"/>
    <property type="project" value="InterPro"/>
</dbReference>
<evidence type="ECO:0000256" key="18">
    <source>
        <dbReference type="SAM" id="MobiDB-lite"/>
    </source>
</evidence>
<dbReference type="InterPro" id="IPR000942">
    <property type="entry name" value="Gemini_AL2"/>
</dbReference>
<keyword evidence="11 17" id="KW-0863">Zinc-finger</keyword>
<feature type="region of interest" description="Disordered" evidence="18">
    <location>
        <begin position="1"/>
        <end position="29"/>
    </location>
</feature>
<comment type="function">
    <text evidence="17">Strong activator of the late viral genes promoters. Acts as a suppressor of RNA-mediated gene silencing, also known as post-transcriptional gene silencing (PTGS), a mechanism of plant viral defense that limits the accumulation of viral RNAs. Also suppresses the host basal defense by interacting with and inhibiting SNF1 kinase, a key regulator of cell metabolism implicated in innate antiviral defense. Determines pathogenicity.</text>
</comment>
<keyword evidence="15 17" id="KW-1035">Host cytoplasm</keyword>
<comment type="similarity">
    <text evidence="3 17">Belongs to the geminiviridae transcriptional activator protein family.</text>
</comment>
<dbReference type="EMBL" id="FJ011668">
    <property type="protein sequence ID" value="ACI24163.1"/>
    <property type="molecule type" value="Genomic_DNA"/>
</dbReference>
<dbReference type="GO" id="GO:0005198">
    <property type="term" value="F:structural molecule activity"/>
    <property type="evidence" value="ECO:0007669"/>
    <property type="project" value="InterPro"/>
</dbReference>
<proteinExistence type="inferred from homology"/>
<dbReference type="GO" id="GO:0052170">
    <property type="term" value="P:symbiont-mediated suppression of host innate immune response"/>
    <property type="evidence" value="ECO:0007669"/>
    <property type="project" value="UniProtKB-KW"/>
</dbReference>
<comment type="subcellular location">
    <subcellularLocation>
        <location evidence="2 17">Host cytoplasm</location>
    </subcellularLocation>
    <subcellularLocation>
        <location evidence="1 17">Host nucleus</location>
    </subcellularLocation>
</comment>
<dbReference type="KEGG" id="vg:6965690"/>
<dbReference type="GeneID" id="6965690"/>
<evidence type="ECO:0000256" key="13">
    <source>
        <dbReference type="ARBA" id="ARBA00023125"/>
    </source>
</evidence>
<reference evidence="19 20" key="1">
    <citation type="submission" date="2008-08" db="EMBL/GenBank/DDBJ databases">
        <authorList>
            <person name="Wu Z.J."/>
            <person name="Xie L.H."/>
        </authorList>
    </citation>
    <scope>NUCLEOTIDE SEQUENCE [LARGE SCALE GENOMIC DNA]</scope>
    <source>
        <strain evidence="19">Fz7</strain>
    </source>
</reference>
<keyword evidence="12 17" id="KW-0862">Zinc</keyword>
<dbReference type="PRINTS" id="PR00230">
    <property type="entry name" value="GEMCOATAL2"/>
</dbReference>
<evidence type="ECO:0000256" key="16">
    <source>
        <dbReference type="ARBA" id="ARBA00023280"/>
    </source>
</evidence>
<protein>
    <recommendedName>
        <fullName evidence="4 17">Transcriptional activator protein</fullName>
        <shortName evidence="17">TrAP</shortName>
    </recommendedName>
</protein>
<feature type="compositionally biased region" description="Basic residues" evidence="18">
    <location>
        <begin position="18"/>
        <end position="29"/>
    </location>
</feature>
<keyword evidence="9" id="KW-1090">Inhibition of host innate immune response by virus</keyword>
<evidence type="ECO:0000256" key="17">
    <source>
        <dbReference type="RuleBase" id="RU363028"/>
    </source>
</evidence>
<keyword evidence="8 17" id="KW-0945">Host-virus interaction</keyword>
<keyword evidence="14 17" id="KW-0010">Activator</keyword>
<keyword evidence="5 17" id="KW-0941">Suppressor of RNA silencing</keyword>
<evidence type="ECO:0000256" key="4">
    <source>
        <dbReference type="ARBA" id="ARBA00014388"/>
    </source>
</evidence>
<evidence type="ECO:0000313" key="20">
    <source>
        <dbReference type="Proteomes" id="UP000203619"/>
    </source>
</evidence>